<dbReference type="EMBL" id="OX465083">
    <property type="protein sequence ID" value="CAI9292580.1"/>
    <property type="molecule type" value="Genomic_DNA"/>
</dbReference>
<name>A0AA35ZH92_LACSI</name>
<organism evidence="1 2">
    <name type="scientific">Lactuca saligna</name>
    <name type="common">Willowleaf lettuce</name>
    <dbReference type="NCBI Taxonomy" id="75948"/>
    <lineage>
        <taxon>Eukaryota</taxon>
        <taxon>Viridiplantae</taxon>
        <taxon>Streptophyta</taxon>
        <taxon>Embryophyta</taxon>
        <taxon>Tracheophyta</taxon>
        <taxon>Spermatophyta</taxon>
        <taxon>Magnoliopsida</taxon>
        <taxon>eudicotyledons</taxon>
        <taxon>Gunneridae</taxon>
        <taxon>Pentapetalae</taxon>
        <taxon>asterids</taxon>
        <taxon>campanulids</taxon>
        <taxon>Asterales</taxon>
        <taxon>Asteraceae</taxon>
        <taxon>Cichorioideae</taxon>
        <taxon>Cichorieae</taxon>
        <taxon>Lactucinae</taxon>
        <taxon>Lactuca</taxon>
    </lineage>
</organism>
<evidence type="ECO:0008006" key="3">
    <source>
        <dbReference type="Google" id="ProtNLM"/>
    </source>
</evidence>
<evidence type="ECO:0000313" key="1">
    <source>
        <dbReference type="EMBL" id="CAI9292580.1"/>
    </source>
</evidence>
<sequence length="171" mass="19018">MSSKCIQFFKNIILKAVIHVKGGHATIPQDSVIDPILDVSATVVSVTMLDGGIGLNVIADSVSIAGPNIQFKKFRKSISFFSASIKNNEKKIEEEEGTTWDIQEKTTEPSPLLRIVVVGSSLLLLRFAEPKRRPPPFCDRLATTENRHNFLLHSFSSVRTHQLWRPSDSSC</sequence>
<accession>A0AA35ZH92</accession>
<proteinExistence type="predicted"/>
<dbReference type="AlphaFoldDB" id="A0AA35ZH92"/>
<dbReference type="Proteomes" id="UP001177003">
    <property type="component" value="Chromosome 7"/>
</dbReference>
<protein>
    <recommendedName>
        <fullName evidence="3">Peptidase M20 dimerisation domain-containing protein</fullName>
    </recommendedName>
</protein>
<reference evidence="1" key="1">
    <citation type="submission" date="2023-04" db="EMBL/GenBank/DDBJ databases">
        <authorList>
            <person name="Vijverberg K."/>
            <person name="Xiong W."/>
            <person name="Schranz E."/>
        </authorList>
    </citation>
    <scope>NUCLEOTIDE SEQUENCE</scope>
</reference>
<keyword evidence="2" id="KW-1185">Reference proteome</keyword>
<gene>
    <name evidence="1" type="ORF">LSALG_LOCUS31641</name>
</gene>
<evidence type="ECO:0000313" key="2">
    <source>
        <dbReference type="Proteomes" id="UP001177003"/>
    </source>
</evidence>